<comment type="caution">
    <text evidence="2">The sequence shown here is derived from an EMBL/GenBank/DDBJ whole genome shotgun (WGS) entry which is preliminary data.</text>
</comment>
<organism evidence="2 3">
    <name type="scientific">Halalkalibacter alkaliphilus</name>
    <dbReference type="NCBI Taxonomy" id="2917993"/>
    <lineage>
        <taxon>Bacteria</taxon>
        <taxon>Bacillati</taxon>
        <taxon>Bacillota</taxon>
        <taxon>Bacilli</taxon>
        <taxon>Bacillales</taxon>
        <taxon>Bacillaceae</taxon>
        <taxon>Halalkalibacter</taxon>
    </lineage>
</organism>
<feature type="chain" id="PRO_5040843856" evidence="1">
    <location>
        <begin position="28"/>
        <end position="356"/>
    </location>
</feature>
<dbReference type="EMBL" id="JAKRYL010000016">
    <property type="protein sequence ID" value="MCL7748535.1"/>
    <property type="molecule type" value="Genomic_DNA"/>
</dbReference>
<evidence type="ECO:0000313" key="2">
    <source>
        <dbReference type="EMBL" id="MCL7748535.1"/>
    </source>
</evidence>
<proteinExistence type="predicted"/>
<dbReference type="SUPFAM" id="SSF53850">
    <property type="entry name" value="Periplasmic binding protein-like II"/>
    <property type="match status" value="1"/>
</dbReference>
<dbReference type="Gene3D" id="3.40.190.10">
    <property type="entry name" value="Periplasmic binding protein-like II"/>
    <property type="match status" value="2"/>
</dbReference>
<dbReference type="PROSITE" id="PS51257">
    <property type="entry name" value="PROKAR_LIPOPROTEIN"/>
    <property type="match status" value="1"/>
</dbReference>
<sequence length="356" mass="38691">MNKIARSLSRKLTMALLLGVGAIALTACGGSNSTTGETDNSNLSVATNPSGLFFNSVGSAIASVVSDGSSVNMTVRPYVGATQWLPLLNENQVNFGVSEEPNVYWAVNGEGMFNEAYQNVRSIASVGRLNMSGYTVRKDSGIEKLSDLKGKRIAAGYNGEWIIQYLLEAQLASVGLTSDDVTLVTIADNNAGMDALREGRVDAVFTGNPSQGAFLEMDNAIGIKALNYADVTPGELDQKKDELVKQMQEFVPSLEPVVVNGGIIKEDTVIYRFGVTLVSSTHVSEEAVYDITKTLWEQHAELTKIFGWFEGLTPEDMFNPVPSAPYHDGAIKYFKEEGIWTDEAEQHHQKLINSFE</sequence>
<dbReference type="RefSeq" id="WP_250097420.1">
    <property type="nucleotide sequence ID" value="NZ_JAKRYL010000016.1"/>
</dbReference>
<reference evidence="2" key="1">
    <citation type="submission" date="2022-02" db="EMBL/GenBank/DDBJ databases">
        <title>Halalkalibacter sp. nov. isolated from Lonar Lake, India.</title>
        <authorList>
            <person name="Joshi A."/>
            <person name="Thite S."/>
            <person name="Lodha T."/>
        </authorList>
    </citation>
    <scope>NUCLEOTIDE SEQUENCE</scope>
    <source>
        <strain evidence="2">MEB205</strain>
    </source>
</reference>
<accession>A0A9X2CUX4</accession>
<name>A0A9X2CUX4_9BACI</name>
<keyword evidence="1" id="KW-0732">Signal</keyword>
<gene>
    <name evidence="2" type="ORF">MF646_15510</name>
</gene>
<dbReference type="PANTHER" id="PTHR42941">
    <property type="entry name" value="SLL1037 PROTEIN"/>
    <property type="match status" value="1"/>
</dbReference>
<dbReference type="NCBIfam" id="TIGR02122">
    <property type="entry name" value="TRAP_TAXI"/>
    <property type="match status" value="1"/>
</dbReference>
<keyword evidence="3" id="KW-1185">Reference proteome</keyword>
<evidence type="ECO:0000313" key="3">
    <source>
        <dbReference type="Proteomes" id="UP001139150"/>
    </source>
</evidence>
<dbReference type="PANTHER" id="PTHR42941:SF1">
    <property type="entry name" value="SLL1037 PROTEIN"/>
    <property type="match status" value="1"/>
</dbReference>
<dbReference type="AlphaFoldDB" id="A0A9X2CUX4"/>
<evidence type="ECO:0000256" key="1">
    <source>
        <dbReference type="SAM" id="SignalP"/>
    </source>
</evidence>
<protein>
    <submittedName>
        <fullName evidence="2">TAXI family TRAP transporter solute-binding subunit</fullName>
    </submittedName>
</protein>
<feature type="signal peptide" evidence="1">
    <location>
        <begin position="1"/>
        <end position="27"/>
    </location>
</feature>
<dbReference type="InterPro" id="IPR011852">
    <property type="entry name" value="TRAP_TAXI"/>
</dbReference>
<dbReference type="Proteomes" id="UP001139150">
    <property type="component" value="Unassembled WGS sequence"/>
</dbReference>
<dbReference type="Pfam" id="PF16868">
    <property type="entry name" value="NMT1_3"/>
    <property type="match status" value="1"/>
</dbReference>